<gene>
    <name evidence="1" type="ORF">DW190_21750</name>
</gene>
<evidence type="ECO:0000313" key="2">
    <source>
        <dbReference type="Proteomes" id="UP000283512"/>
    </source>
</evidence>
<proteinExistence type="predicted"/>
<dbReference type="AlphaFoldDB" id="A0A414YDN7"/>
<accession>A0A414YDN7</accession>
<comment type="caution">
    <text evidence="1">The sequence shown here is derived from an EMBL/GenBank/DDBJ whole genome shotgun (WGS) entry which is preliminary data.</text>
</comment>
<dbReference type="EMBL" id="QRKD01000048">
    <property type="protein sequence ID" value="RHH84275.1"/>
    <property type="molecule type" value="Genomic_DNA"/>
</dbReference>
<dbReference type="Proteomes" id="UP000283512">
    <property type="component" value="Unassembled WGS sequence"/>
</dbReference>
<protein>
    <submittedName>
        <fullName evidence="1">Uncharacterized protein</fullName>
    </submittedName>
</protein>
<name>A0A414YDN7_9BACE</name>
<organism evidence="1 2">
    <name type="scientific">Bacteroides caccae</name>
    <dbReference type="NCBI Taxonomy" id="47678"/>
    <lineage>
        <taxon>Bacteria</taxon>
        <taxon>Pseudomonadati</taxon>
        <taxon>Bacteroidota</taxon>
        <taxon>Bacteroidia</taxon>
        <taxon>Bacteroidales</taxon>
        <taxon>Bacteroidaceae</taxon>
        <taxon>Bacteroides</taxon>
    </lineage>
</organism>
<sequence length="130" mass="14929">MELDYVIYTENALVDNKPVFAVYGGLSTSPNLRDMNGKEVDSYVTMLDSLEVGKEAYKERRQIYEHLRINNHKGELLHSTDWLIVTEITESDILNLAKSVICDDDFEVDLFVNAKLSNPVKKIIYQKISE</sequence>
<dbReference type="RefSeq" id="WP_122295940.1">
    <property type="nucleotide sequence ID" value="NZ_JADNMZ010000002.1"/>
</dbReference>
<reference evidence="1 2" key="1">
    <citation type="submission" date="2018-08" db="EMBL/GenBank/DDBJ databases">
        <title>A genome reference for cultivated species of the human gut microbiota.</title>
        <authorList>
            <person name="Zou Y."/>
            <person name="Xue W."/>
            <person name="Luo G."/>
        </authorList>
    </citation>
    <scope>NUCLEOTIDE SEQUENCE [LARGE SCALE GENOMIC DNA]</scope>
    <source>
        <strain evidence="1 2">AM16-49B</strain>
    </source>
</reference>
<evidence type="ECO:0000313" key="1">
    <source>
        <dbReference type="EMBL" id="RHH84275.1"/>
    </source>
</evidence>